<dbReference type="Proteomes" id="UP001179952">
    <property type="component" value="Unassembled WGS sequence"/>
</dbReference>
<proteinExistence type="predicted"/>
<reference evidence="1" key="1">
    <citation type="journal article" date="2023" name="Nat. Commun.">
        <title>Diploid and tetraploid genomes of Acorus and the evolution of monocots.</title>
        <authorList>
            <person name="Ma L."/>
            <person name="Liu K.W."/>
            <person name="Li Z."/>
            <person name="Hsiao Y.Y."/>
            <person name="Qi Y."/>
            <person name="Fu T."/>
            <person name="Tang G.D."/>
            <person name="Zhang D."/>
            <person name="Sun W.H."/>
            <person name="Liu D.K."/>
            <person name="Li Y."/>
            <person name="Chen G.Z."/>
            <person name="Liu X.D."/>
            <person name="Liao X.Y."/>
            <person name="Jiang Y.T."/>
            <person name="Yu X."/>
            <person name="Hao Y."/>
            <person name="Huang J."/>
            <person name="Zhao X.W."/>
            <person name="Ke S."/>
            <person name="Chen Y.Y."/>
            <person name="Wu W.L."/>
            <person name="Hsu J.L."/>
            <person name="Lin Y.F."/>
            <person name="Huang M.D."/>
            <person name="Li C.Y."/>
            <person name="Huang L."/>
            <person name="Wang Z.W."/>
            <person name="Zhao X."/>
            <person name="Zhong W.Y."/>
            <person name="Peng D.H."/>
            <person name="Ahmad S."/>
            <person name="Lan S."/>
            <person name="Zhang J.S."/>
            <person name="Tsai W.C."/>
            <person name="Van de Peer Y."/>
            <person name="Liu Z.J."/>
        </authorList>
    </citation>
    <scope>NUCLEOTIDE SEQUENCE</scope>
    <source>
        <strain evidence="1">SCP</strain>
    </source>
</reference>
<accession>A0AAV9AEM8</accession>
<keyword evidence="2" id="KW-1185">Reference proteome</keyword>
<dbReference type="EMBL" id="JAUJYN010000010">
    <property type="protein sequence ID" value="KAK1262644.1"/>
    <property type="molecule type" value="Genomic_DNA"/>
</dbReference>
<organism evidence="1 2">
    <name type="scientific">Acorus gramineus</name>
    <name type="common">Dwarf sweet flag</name>
    <dbReference type="NCBI Taxonomy" id="55184"/>
    <lineage>
        <taxon>Eukaryota</taxon>
        <taxon>Viridiplantae</taxon>
        <taxon>Streptophyta</taxon>
        <taxon>Embryophyta</taxon>
        <taxon>Tracheophyta</taxon>
        <taxon>Spermatophyta</taxon>
        <taxon>Magnoliopsida</taxon>
        <taxon>Liliopsida</taxon>
        <taxon>Acoraceae</taxon>
        <taxon>Acorus</taxon>
    </lineage>
</organism>
<name>A0AAV9AEM8_ACOGR</name>
<reference evidence="1" key="2">
    <citation type="submission" date="2023-06" db="EMBL/GenBank/DDBJ databases">
        <authorList>
            <person name="Ma L."/>
            <person name="Liu K.-W."/>
            <person name="Li Z."/>
            <person name="Hsiao Y.-Y."/>
            <person name="Qi Y."/>
            <person name="Fu T."/>
            <person name="Tang G."/>
            <person name="Zhang D."/>
            <person name="Sun W.-H."/>
            <person name="Liu D.-K."/>
            <person name="Li Y."/>
            <person name="Chen G.-Z."/>
            <person name="Liu X.-D."/>
            <person name="Liao X.-Y."/>
            <person name="Jiang Y.-T."/>
            <person name="Yu X."/>
            <person name="Hao Y."/>
            <person name="Huang J."/>
            <person name="Zhao X.-W."/>
            <person name="Ke S."/>
            <person name="Chen Y.-Y."/>
            <person name="Wu W.-L."/>
            <person name="Hsu J.-L."/>
            <person name="Lin Y.-F."/>
            <person name="Huang M.-D."/>
            <person name="Li C.-Y."/>
            <person name="Huang L."/>
            <person name="Wang Z.-W."/>
            <person name="Zhao X."/>
            <person name="Zhong W.-Y."/>
            <person name="Peng D.-H."/>
            <person name="Ahmad S."/>
            <person name="Lan S."/>
            <person name="Zhang J.-S."/>
            <person name="Tsai W.-C."/>
            <person name="Van De Peer Y."/>
            <person name="Liu Z.-J."/>
        </authorList>
    </citation>
    <scope>NUCLEOTIDE SEQUENCE</scope>
    <source>
        <strain evidence="1">SCP</strain>
        <tissue evidence="1">Leaves</tissue>
    </source>
</reference>
<comment type="caution">
    <text evidence="1">The sequence shown here is derived from an EMBL/GenBank/DDBJ whole genome shotgun (WGS) entry which is preliminary data.</text>
</comment>
<sequence>MYMYAYIFYSDLTTETHEALSVKDFEDLCKIFKDLVQLVRLETENEFYHFI</sequence>
<protein>
    <submittedName>
        <fullName evidence="1">Uncharacterized protein</fullName>
    </submittedName>
</protein>
<gene>
    <name evidence="1" type="ORF">QJS04_geneDACA001221</name>
</gene>
<evidence type="ECO:0000313" key="1">
    <source>
        <dbReference type="EMBL" id="KAK1262644.1"/>
    </source>
</evidence>
<evidence type="ECO:0000313" key="2">
    <source>
        <dbReference type="Proteomes" id="UP001179952"/>
    </source>
</evidence>
<dbReference type="AlphaFoldDB" id="A0AAV9AEM8"/>